<evidence type="ECO:0000256" key="1">
    <source>
        <dbReference type="SAM" id="Coils"/>
    </source>
</evidence>
<sequence>MIVPHPDEKGRFPITNGKEANSGSLCPEIPNKNCIEVGGQFIDCRLPESGRLIVEALLRIQGVGGRRPGTNITNHVYNNQPSIGTKNSISTTQPTSGFNKDNGDTINKGKPKRAAWDLKGRLQDMEQLMKSSTVERENFLAKLTDYDSRIENLELEKQNLNQNLQKTQTVSQANQEEVDRLKDNLRYVINALKNIK</sequence>
<reference evidence="3" key="1">
    <citation type="journal article" date="2021" name="Sci. Adv.">
        <title>The American lobster genome reveals insights on longevity, neural, and immune adaptations.</title>
        <authorList>
            <person name="Polinski J.M."/>
            <person name="Zimin A.V."/>
            <person name="Clark K.F."/>
            <person name="Kohn A.B."/>
            <person name="Sadowski N."/>
            <person name="Timp W."/>
            <person name="Ptitsyn A."/>
            <person name="Khanna P."/>
            <person name="Romanova D.Y."/>
            <person name="Williams P."/>
            <person name="Greenwood S.J."/>
            <person name="Moroz L.L."/>
            <person name="Walt D.R."/>
            <person name="Bodnar A.G."/>
        </authorList>
    </citation>
    <scope>NUCLEOTIDE SEQUENCE</scope>
    <source>
        <strain evidence="3">GMGI-L3</strain>
    </source>
</reference>
<dbReference type="EMBL" id="JAHLQT010037514">
    <property type="protein sequence ID" value="KAG7157427.1"/>
    <property type="molecule type" value="Genomic_DNA"/>
</dbReference>
<feature type="compositionally biased region" description="Polar residues" evidence="2">
    <location>
        <begin position="71"/>
        <end position="99"/>
    </location>
</feature>
<protein>
    <submittedName>
        <fullName evidence="3">Putative kinesin-like protein KIFC1-like 2</fullName>
    </submittedName>
</protein>
<feature type="region of interest" description="Disordered" evidence="2">
    <location>
        <begin position="1"/>
        <end position="23"/>
    </location>
</feature>
<keyword evidence="4" id="KW-1185">Reference proteome</keyword>
<accession>A0A8J5JFV5</accession>
<organism evidence="3 4">
    <name type="scientific">Homarus americanus</name>
    <name type="common">American lobster</name>
    <dbReference type="NCBI Taxonomy" id="6706"/>
    <lineage>
        <taxon>Eukaryota</taxon>
        <taxon>Metazoa</taxon>
        <taxon>Ecdysozoa</taxon>
        <taxon>Arthropoda</taxon>
        <taxon>Crustacea</taxon>
        <taxon>Multicrustacea</taxon>
        <taxon>Malacostraca</taxon>
        <taxon>Eumalacostraca</taxon>
        <taxon>Eucarida</taxon>
        <taxon>Decapoda</taxon>
        <taxon>Pleocyemata</taxon>
        <taxon>Astacidea</taxon>
        <taxon>Nephropoidea</taxon>
        <taxon>Nephropidae</taxon>
        <taxon>Homarus</taxon>
    </lineage>
</organism>
<proteinExistence type="predicted"/>
<name>A0A8J5JFV5_HOMAM</name>
<comment type="caution">
    <text evidence="3">The sequence shown here is derived from an EMBL/GenBank/DDBJ whole genome shotgun (WGS) entry which is preliminary data.</text>
</comment>
<keyword evidence="1" id="KW-0175">Coiled coil</keyword>
<evidence type="ECO:0000313" key="4">
    <source>
        <dbReference type="Proteomes" id="UP000747542"/>
    </source>
</evidence>
<feature type="region of interest" description="Disordered" evidence="2">
    <location>
        <begin position="71"/>
        <end position="108"/>
    </location>
</feature>
<feature type="coiled-coil region" evidence="1">
    <location>
        <begin position="136"/>
        <end position="184"/>
    </location>
</feature>
<gene>
    <name evidence="3" type="primary">Kifc1-L2</name>
    <name evidence="3" type="ORF">Hamer_G005858</name>
</gene>
<dbReference type="Proteomes" id="UP000747542">
    <property type="component" value="Unassembled WGS sequence"/>
</dbReference>
<dbReference type="AlphaFoldDB" id="A0A8J5JFV5"/>
<evidence type="ECO:0000313" key="3">
    <source>
        <dbReference type="EMBL" id="KAG7157427.1"/>
    </source>
</evidence>
<evidence type="ECO:0000256" key="2">
    <source>
        <dbReference type="SAM" id="MobiDB-lite"/>
    </source>
</evidence>
<feature type="compositionally biased region" description="Basic and acidic residues" evidence="2">
    <location>
        <begin position="1"/>
        <end position="11"/>
    </location>
</feature>